<feature type="repeat" description="WD" evidence="3">
    <location>
        <begin position="214"/>
        <end position="255"/>
    </location>
</feature>
<accession>N1PQ25</accession>
<dbReference type="InterPro" id="IPR015943">
    <property type="entry name" value="WD40/YVTN_repeat-like_dom_sf"/>
</dbReference>
<keyword evidence="7" id="KW-1185">Reference proteome</keyword>
<feature type="repeat" description="WD" evidence="3">
    <location>
        <begin position="256"/>
        <end position="290"/>
    </location>
</feature>
<dbReference type="GO" id="GO:0005847">
    <property type="term" value="C:mRNA cleavage and polyadenylation specificity factor complex"/>
    <property type="evidence" value="ECO:0007669"/>
    <property type="project" value="EnsemblFungi"/>
</dbReference>
<feature type="region of interest" description="Disordered" evidence="5">
    <location>
        <begin position="471"/>
        <end position="604"/>
    </location>
</feature>
<dbReference type="CDD" id="cd00200">
    <property type="entry name" value="WD40"/>
    <property type="match status" value="1"/>
</dbReference>
<gene>
    <name evidence="6" type="ORF">DOTSEDRAFT_70918</name>
</gene>
<dbReference type="Pfam" id="PF00400">
    <property type="entry name" value="WD40"/>
    <property type="match status" value="7"/>
</dbReference>
<dbReference type="PANTHER" id="PTHR22836:SF0">
    <property type="entry name" value="PRE-MRNA 3' END PROCESSING PROTEIN WDR33"/>
    <property type="match status" value="1"/>
</dbReference>
<dbReference type="InterPro" id="IPR045245">
    <property type="entry name" value="Pfs2-like"/>
</dbReference>
<feature type="compositionally biased region" description="Basic and acidic residues" evidence="5">
    <location>
        <begin position="1"/>
        <end position="18"/>
    </location>
</feature>
<keyword evidence="4" id="KW-0507">mRNA processing</keyword>
<evidence type="ECO:0000256" key="5">
    <source>
        <dbReference type="SAM" id="MobiDB-lite"/>
    </source>
</evidence>
<organism evidence="6 7">
    <name type="scientific">Dothistroma septosporum (strain NZE10 / CBS 128990)</name>
    <name type="common">Red band needle blight fungus</name>
    <name type="synonym">Mycosphaerella pini</name>
    <dbReference type="NCBI Taxonomy" id="675120"/>
    <lineage>
        <taxon>Eukaryota</taxon>
        <taxon>Fungi</taxon>
        <taxon>Dikarya</taxon>
        <taxon>Ascomycota</taxon>
        <taxon>Pezizomycotina</taxon>
        <taxon>Dothideomycetes</taxon>
        <taxon>Dothideomycetidae</taxon>
        <taxon>Mycosphaerellales</taxon>
        <taxon>Mycosphaerellaceae</taxon>
        <taxon>Dothistroma</taxon>
    </lineage>
</organism>
<keyword evidence="4" id="KW-0539">Nucleus</keyword>
<feature type="compositionally biased region" description="Acidic residues" evidence="5">
    <location>
        <begin position="435"/>
        <end position="449"/>
    </location>
</feature>
<evidence type="ECO:0000256" key="3">
    <source>
        <dbReference type="PROSITE-ProRule" id="PRU00221"/>
    </source>
</evidence>
<proteinExistence type="predicted"/>
<feature type="region of interest" description="Disordered" evidence="5">
    <location>
        <begin position="1"/>
        <end position="31"/>
    </location>
</feature>
<evidence type="ECO:0000313" key="7">
    <source>
        <dbReference type="Proteomes" id="UP000016933"/>
    </source>
</evidence>
<dbReference type="Gene3D" id="2.130.10.10">
    <property type="entry name" value="YVTN repeat-like/Quinoprotein amine dehydrogenase"/>
    <property type="match status" value="3"/>
</dbReference>
<comment type="function">
    <text evidence="1">Required for 3'-end cleavage and polyadenylation of pre-mRNAs. Also involved in chromosome segregation where it has a role in chromosome attachment to the mitotic spindle.</text>
</comment>
<keyword evidence="3" id="KW-0853">WD repeat</keyword>
<evidence type="ECO:0000256" key="2">
    <source>
        <dbReference type="ARBA" id="ARBA00026154"/>
    </source>
</evidence>
<feature type="repeat" description="WD" evidence="3">
    <location>
        <begin position="369"/>
        <end position="400"/>
    </location>
</feature>
<dbReference type="SMART" id="SM00320">
    <property type="entry name" value="WD40"/>
    <property type="match status" value="7"/>
</dbReference>
<dbReference type="eggNOG" id="KOG0284">
    <property type="taxonomic scope" value="Eukaryota"/>
</dbReference>
<feature type="region of interest" description="Disordered" evidence="5">
    <location>
        <begin position="417"/>
        <end position="449"/>
    </location>
</feature>
<reference evidence="7" key="1">
    <citation type="journal article" date="2012" name="PLoS Genet.">
        <title>The genomes of the fungal plant pathogens Cladosporium fulvum and Dothistroma septosporum reveal adaptation to different hosts and lifestyles but also signatures of common ancestry.</title>
        <authorList>
            <person name="de Wit P.J.G.M."/>
            <person name="van der Burgt A."/>
            <person name="Oekmen B."/>
            <person name="Stergiopoulos I."/>
            <person name="Abd-Elsalam K.A."/>
            <person name="Aerts A.L."/>
            <person name="Bahkali A.H."/>
            <person name="Beenen H.G."/>
            <person name="Chettri P."/>
            <person name="Cox M.P."/>
            <person name="Datema E."/>
            <person name="de Vries R.P."/>
            <person name="Dhillon B."/>
            <person name="Ganley A.R."/>
            <person name="Griffiths S.A."/>
            <person name="Guo Y."/>
            <person name="Hamelin R.C."/>
            <person name="Henrissat B."/>
            <person name="Kabir M.S."/>
            <person name="Jashni M.K."/>
            <person name="Kema G."/>
            <person name="Klaubauf S."/>
            <person name="Lapidus A."/>
            <person name="Levasseur A."/>
            <person name="Lindquist E."/>
            <person name="Mehrabi R."/>
            <person name="Ohm R.A."/>
            <person name="Owen T.J."/>
            <person name="Salamov A."/>
            <person name="Schwelm A."/>
            <person name="Schijlen E."/>
            <person name="Sun H."/>
            <person name="van den Burg H.A."/>
            <person name="van Ham R.C.H.J."/>
            <person name="Zhang S."/>
            <person name="Goodwin S.B."/>
            <person name="Grigoriev I.V."/>
            <person name="Collemare J."/>
            <person name="Bradshaw R.E."/>
        </authorList>
    </citation>
    <scope>NUCLEOTIDE SEQUENCE [LARGE SCALE GENOMIC DNA]</scope>
    <source>
        <strain evidence="7">NZE10 / CBS 128990</strain>
    </source>
</reference>
<evidence type="ECO:0000256" key="4">
    <source>
        <dbReference type="RuleBase" id="RU369034"/>
    </source>
</evidence>
<feature type="repeat" description="WD" evidence="3">
    <location>
        <begin position="89"/>
        <end position="121"/>
    </location>
</feature>
<evidence type="ECO:0000256" key="1">
    <source>
        <dbReference type="ARBA" id="ARBA00025498"/>
    </source>
</evidence>
<protein>
    <recommendedName>
        <fullName evidence="2 4">Polyadenylation factor subunit 2</fullName>
    </recommendedName>
</protein>
<name>N1PQ25_DOTSN</name>
<sequence>MERDYQGDHGGFERDGNSRPRGRPNRRNATDIGTTYVNFFQNRRAPGRGTRGFEAERPVPSYIADMLPPIARKDRPIDSIPAKHLHTAFNKLRHHVTAVKWTPEGRRLLTGSTSGEFTLWNGTGFNFETIMQAHDSAIQCVEYSHNDEFLISADVDGLVKYWQTNFNNIQEIQAHQDKIRDLTFAPTDTKFATASDDQTVKIFDFNTGDEQTTLTGHGWDVKSVNWHPTKGLLASSGKDHQVKLWDPRNGRALTSLMGHKNTVHMVRFEPSNGVLLASCARDSVRVFDIRMMRDVFLLKGHDKDVNSLVWHPFHSSLLTTGGSSGEMNHYLLDEQNNAQHGAPSTLSPYDSKNPTEAPAQAIWPAHELKAAHDWSIWSMDWHPVGHILASGSNDKATRFWTRPRPGETSYINDKYHIGQEEAEKAGTFNKKTAREEEEAEADDDEDAIDDQAQQSTLPGLVSKSKIPGLGAAATPAFAPPFPGHGPQPSQGQPPFMPMPSGAPSPEEITALYQRYGGQLPPPGQLPYPPPPPQAGFPGQGMPPGFAPPPGFPPSFGDVLPGMGQAPPLSSGGGGGGGIRKRGPLPDQAEALKQEQKAGRYTKAR</sequence>
<dbReference type="Proteomes" id="UP000016933">
    <property type="component" value="Unassembled WGS sequence"/>
</dbReference>
<comment type="subcellular location">
    <subcellularLocation>
        <location evidence="4">Nucleus</location>
    </subcellularLocation>
</comment>
<dbReference type="OMA" id="YGSSMVQ"/>
<dbReference type="PROSITE" id="PS50082">
    <property type="entry name" value="WD_REPEATS_2"/>
    <property type="match status" value="6"/>
</dbReference>
<dbReference type="HOGENOM" id="CLU_000288_77_1_1"/>
<feature type="repeat" description="WD" evidence="3">
    <location>
        <begin position="172"/>
        <end position="213"/>
    </location>
</feature>
<dbReference type="PANTHER" id="PTHR22836">
    <property type="entry name" value="WD40 REPEAT PROTEIN"/>
    <property type="match status" value="1"/>
</dbReference>
<reference evidence="6 7" key="2">
    <citation type="journal article" date="2012" name="PLoS Pathog.">
        <title>Diverse lifestyles and strategies of plant pathogenesis encoded in the genomes of eighteen Dothideomycetes fungi.</title>
        <authorList>
            <person name="Ohm R.A."/>
            <person name="Feau N."/>
            <person name="Henrissat B."/>
            <person name="Schoch C.L."/>
            <person name="Horwitz B.A."/>
            <person name="Barry K.W."/>
            <person name="Condon B.J."/>
            <person name="Copeland A.C."/>
            <person name="Dhillon B."/>
            <person name="Glaser F."/>
            <person name="Hesse C.N."/>
            <person name="Kosti I."/>
            <person name="LaButti K."/>
            <person name="Lindquist E.A."/>
            <person name="Lucas S."/>
            <person name="Salamov A.A."/>
            <person name="Bradshaw R.E."/>
            <person name="Ciuffetti L."/>
            <person name="Hamelin R.C."/>
            <person name="Kema G.H.J."/>
            <person name="Lawrence C."/>
            <person name="Scott J.A."/>
            <person name="Spatafora J.W."/>
            <person name="Turgeon B.G."/>
            <person name="de Wit P.J.G.M."/>
            <person name="Zhong S."/>
            <person name="Goodwin S.B."/>
            <person name="Grigoriev I.V."/>
        </authorList>
    </citation>
    <scope>NUCLEOTIDE SEQUENCE [LARGE SCALE GENOMIC DNA]</scope>
    <source>
        <strain evidence="7">NZE10 / CBS 128990</strain>
    </source>
</reference>
<dbReference type="PROSITE" id="PS50294">
    <property type="entry name" value="WD_REPEATS_REGION"/>
    <property type="match status" value="4"/>
</dbReference>
<dbReference type="InterPro" id="IPR036322">
    <property type="entry name" value="WD40_repeat_dom_sf"/>
</dbReference>
<feature type="compositionally biased region" description="Pro residues" evidence="5">
    <location>
        <begin position="519"/>
        <end position="534"/>
    </location>
</feature>
<dbReference type="InterPro" id="IPR001680">
    <property type="entry name" value="WD40_rpt"/>
</dbReference>
<dbReference type="STRING" id="675120.N1PQ25"/>
<feature type="repeat" description="WD" evidence="3">
    <location>
        <begin position="131"/>
        <end position="163"/>
    </location>
</feature>
<dbReference type="GO" id="GO:0000785">
    <property type="term" value="C:chromatin"/>
    <property type="evidence" value="ECO:0007669"/>
    <property type="project" value="EnsemblFungi"/>
</dbReference>
<dbReference type="OrthoDB" id="16717at2759"/>
<dbReference type="EMBL" id="KB446538">
    <property type="protein sequence ID" value="EME45033.1"/>
    <property type="molecule type" value="Genomic_DNA"/>
</dbReference>
<dbReference type="AlphaFoldDB" id="N1PQ25"/>
<dbReference type="SUPFAM" id="SSF50978">
    <property type="entry name" value="WD40 repeat-like"/>
    <property type="match status" value="1"/>
</dbReference>
<evidence type="ECO:0000313" key="6">
    <source>
        <dbReference type="EMBL" id="EME45033.1"/>
    </source>
</evidence>
<dbReference type="GO" id="GO:0180010">
    <property type="term" value="P:co-transcriptional mRNA 3'-end processing, cleavage and polyadenylation pathway"/>
    <property type="evidence" value="ECO:0007669"/>
    <property type="project" value="EnsemblFungi"/>
</dbReference>